<dbReference type="PANTHER" id="PTHR46558">
    <property type="entry name" value="TRACRIPTIONAL REGULATORY PROTEIN-RELATED-RELATED"/>
    <property type="match status" value="1"/>
</dbReference>
<comment type="caution">
    <text evidence="3">The sequence shown here is derived from an EMBL/GenBank/DDBJ whole genome shotgun (WGS) entry which is preliminary data.</text>
</comment>
<sequence>MKSQIFNCLKFVRQEAKITQRDLAENVGVTRQTIIAMEKGSYIPSLDLALRIALIFKRPVEDIFNLDKGCPEQFV</sequence>
<dbReference type="Pfam" id="PF01381">
    <property type="entry name" value="HTH_3"/>
    <property type="match status" value="1"/>
</dbReference>
<organism evidence="3 4">
    <name type="scientific">Candidatus Uhrbacteria bacterium CG22_combo_CG10-13_8_21_14_all_47_17</name>
    <dbReference type="NCBI Taxonomy" id="1975041"/>
    <lineage>
        <taxon>Bacteria</taxon>
        <taxon>Candidatus Uhriibacteriota</taxon>
    </lineage>
</organism>
<dbReference type="SMART" id="SM00530">
    <property type="entry name" value="HTH_XRE"/>
    <property type="match status" value="1"/>
</dbReference>
<evidence type="ECO:0000313" key="3">
    <source>
        <dbReference type="EMBL" id="PIP60543.1"/>
    </source>
</evidence>
<keyword evidence="1" id="KW-0238">DNA-binding</keyword>
<feature type="domain" description="HTH cro/C1-type" evidence="2">
    <location>
        <begin position="9"/>
        <end position="63"/>
    </location>
</feature>
<reference evidence="3 4" key="1">
    <citation type="submission" date="2017-09" db="EMBL/GenBank/DDBJ databases">
        <title>Depth-based differentiation of microbial function through sediment-hosted aquifers and enrichment of novel symbionts in the deep terrestrial subsurface.</title>
        <authorList>
            <person name="Probst A.J."/>
            <person name="Ladd B."/>
            <person name="Jarett J.K."/>
            <person name="Geller-Mcgrath D.E."/>
            <person name="Sieber C.M."/>
            <person name="Emerson J.B."/>
            <person name="Anantharaman K."/>
            <person name="Thomas B.C."/>
            <person name="Malmstrom R."/>
            <person name="Stieglmeier M."/>
            <person name="Klingl A."/>
            <person name="Woyke T."/>
            <person name="Ryan C.M."/>
            <person name="Banfield J.F."/>
        </authorList>
    </citation>
    <scope>NUCLEOTIDE SEQUENCE [LARGE SCALE GENOMIC DNA]</scope>
    <source>
        <strain evidence="3">CG22_combo_CG10-13_8_21_14_all_47_17</strain>
    </source>
</reference>
<evidence type="ECO:0000313" key="4">
    <source>
        <dbReference type="Proteomes" id="UP000231581"/>
    </source>
</evidence>
<proteinExistence type="predicted"/>
<dbReference type="PANTHER" id="PTHR46558:SF4">
    <property type="entry name" value="DNA-BIDING PHAGE PROTEIN"/>
    <property type="match status" value="1"/>
</dbReference>
<evidence type="ECO:0000256" key="1">
    <source>
        <dbReference type="ARBA" id="ARBA00023125"/>
    </source>
</evidence>
<dbReference type="PROSITE" id="PS50943">
    <property type="entry name" value="HTH_CROC1"/>
    <property type="match status" value="1"/>
</dbReference>
<dbReference type="CDD" id="cd00093">
    <property type="entry name" value="HTH_XRE"/>
    <property type="match status" value="1"/>
</dbReference>
<evidence type="ECO:0000259" key="2">
    <source>
        <dbReference type="PROSITE" id="PS50943"/>
    </source>
</evidence>
<dbReference type="Proteomes" id="UP000231581">
    <property type="component" value="Unassembled WGS sequence"/>
</dbReference>
<dbReference type="EMBL" id="PCSZ01000052">
    <property type="protein sequence ID" value="PIP60543.1"/>
    <property type="molecule type" value="Genomic_DNA"/>
</dbReference>
<dbReference type="Gene3D" id="1.10.260.40">
    <property type="entry name" value="lambda repressor-like DNA-binding domains"/>
    <property type="match status" value="1"/>
</dbReference>
<dbReference type="SUPFAM" id="SSF47413">
    <property type="entry name" value="lambda repressor-like DNA-binding domains"/>
    <property type="match status" value="1"/>
</dbReference>
<dbReference type="InterPro" id="IPR001387">
    <property type="entry name" value="Cro/C1-type_HTH"/>
</dbReference>
<protein>
    <submittedName>
        <fullName evidence="3">Transcriptional regulator</fullName>
    </submittedName>
</protein>
<gene>
    <name evidence="3" type="ORF">COX00_02665</name>
</gene>
<accession>A0A2H0BS98</accession>
<dbReference type="GO" id="GO:0003677">
    <property type="term" value="F:DNA binding"/>
    <property type="evidence" value="ECO:0007669"/>
    <property type="project" value="UniProtKB-KW"/>
</dbReference>
<dbReference type="InterPro" id="IPR010982">
    <property type="entry name" value="Lambda_DNA-bd_dom_sf"/>
</dbReference>
<dbReference type="AlphaFoldDB" id="A0A2H0BS98"/>
<name>A0A2H0BS98_9BACT</name>